<evidence type="ECO:0008006" key="3">
    <source>
        <dbReference type="Google" id="ProtNLM"/>
    </source>
</evidence>
<evidence type="ECO:0000313" key="1">
    <source>
        <dbReference type="EMBL" id="PIT95909.1"/>
    </source>
</evidence>
<accession>A0A2M6WSX3</accession>
<name>A0A2M6WSX3_9BACT</name>
<proteinExistence type="predicted"/>
<evidence type="ECO:0000313" key="2">
    <source>
        <dbReference type="Proteomes" id="UP000228533"/>
    </source>
</evidence>
<dbReference type="EMBL" id="PFAM01000019">
    <property type="protein sequence ID" value="PIT95909.1"/>
    <property type="molecule type" value="Genomic_DNA"/>
</dbReference>
<reference evidence="2" key="1">
    <citation type="submission" date="2017-09" db="EMBL/GenBank/DDBJ databases">
        <title>Depth-based differentiation of microbial function through sediment-hosted aquifers and enrichment of novel symbionts in the deep terrestrial subsurface.</title>
        <authorList>
            <person name="Probst A.J."/>
            <person name="Ladd B."/>
            <person name="Jarett J.K."/>
            <person name="Geller-Mcgrath D.E."/>
            <person name="Sieber C.M.K."/>
            <person name="Emerson J.B."/>
            <person name="Anantharaman K."/>
            <person name="Thomas B.C."/>
            <person name="Malmstrom R."/>
            <person name="Stieglmeier M."/>
            <person name="Klingl A."/>
            <person name="Woyke T."/>
            <person name="Ryan C.M."/>
            <person name="Banfield J.F."/>
        </authorList>
    </citation>
    <scope>NUCLEOTIDE SEQUENCE [LARGE SCALE GENOMIC DNA]</scope>
</reference>
<gene>
    <name evidence="1" type="ORF">COT94_03280</name>
</gene>
<organism evidence="1 2">
    <name type="scientific">Candidatus Falkowbacteria bacterium CG10_big_fil_rev_8_21_14_0_10_37_14</name>
    <dbReference type="NCBI Taxonomy" id="1974561"/>
    <lineage>
        <taxon>Bacteria</taxon>
        <taxon>Candidatus Falkowiibacteriota</taxon>
    </lineage>
</organism>
<comment type="caution">
    <text evidence="1">The sequence shown here is derived from an EMBL/GenBank/DDBJ whole genome shotgun (WGS) entry which is preliminary data.</text>
</comment>
<dbReference type="Proteomes" id="UP000228533">
    <property type="component" value="Unassembled WGS sequence"/>
</dbReference>
<protein>
    <recommendedName>
        <fullName evidence="3">FCP1 homology domain-containing protein</fullName>
    </recommendedName>
</protein>
<sequence length="231" mass="26227">MISKDSCNLICVVDIDGTIARGHLFHHLAYYNNQLNLKLTTDYISNASKLYSSTLKVPEIKKLADSKLKGFLEIRNEIHSSDELAFHLTPIPDSTEGTWSITKQTIFGGYYTARKCSTSITRKWLLKHHYPNPEKVVMVTNHRDKLIKIIENHLVGTTNKCLLIDDHPDDILVASHNLSKVKKYASYLNNIIIVGYSRLPDISLAGNSKVCYLENWKTLNLSKLLSEVSRL</sequence>
<dbReference type="AlphaFoldDB" id="A0A2M6WSX3"/>